<organism evidence="2 3">
    <name type="scientific">Dactylosporangium sucinum</name>
    <dbReference type="NCBI Taxonomy" id="1424081"/>
    <lineage>
        <taxon>Bacteria</taxon>
        <taxon>Bacillati</taxon>
        <taxon>Actinomycetota</taxon>
        <taxon>Actinomycetes</taxon>
        <taxon>Micromonosporales</taxon>
        <taxon>Micromonosporaceae</taxon>
        <taxon>Dactylosporangium</taxon>
    </lineage>
</organism>
<reference evidence="2" key="1">
    <citation type="journal article" date="2014" name="Int. J. Syst. Evol. Microbiol.">
        <title>Complete genome sequence of Corynebacterium casei LMG S-19264T (=DSM 44701T), isolated from a smear-ripened cheese.</title>
        <authorList>
            <consortium name="US DOE Joint Genome Institute (JGI-PGF)"/>
            <person name="Walter F."/>
            <person name="Albersmeier A."/>
            <person name="Kalinowski J."/>
            <person name="Ruckert C."/>
        </authorList>
    </citation>
    <scope>NUCLEOTIDE SEQUENCE</scope>
    <source>
        <strain evidence="2">JCM 19831</strain>
    </source>
</reference>
<comment type="caution">
    <text evidence="2">The sequence shown here is derived from an EMBL/GenBank/DDBJ whole genome shotgun (WGS) entry which is preliminary data.</text>
</comment>
<feature type="compositionally biased region" description="Basic and acidic residues" evidence="1">
    <location>
        <begin position="1353"/>
        <end position="1363"/>
    </location>
</feature>
<evidence type="ECO:0000313" key="3">
    <source>
        <dbReference type="Proteomes" id="UP000642070"/>
    </source>
</evidence>
<protein>
    <submittedName>
        <fullName evidence="2">Uncharacterized protein</fullName>
    </submittedName>
</protein>
<name>A0A917UDX5_9ACTN</name>
<sequence length="1363" mass="148434">MDVAAKGHASPYATGGGGVVLEHGYGAVLLAALLTQGPVRGLGEDVVLAEVRFQQSAWYPVDDLLVVGQGPTGERRMFVGVRRNPTIGVSSPPFVDLLADYLRMVVDHLAEFDAGRWRLGLAVAAPHTGSAELATLAWNARKQRSHAMFRSAVNAPLAVRSKIRERLQGLDAAVAVAAARIGAGIDPEELTWQLLRALRVVHLALEGDDPADRYHAVNELRRLAGGVAQAADLWRRLTDLSAGYAQAAASVDQALLFRDLGTRVGGPAAVARLGPVPLRERTRVSEADPRQLGVHASIRVDGVDSDMPSYVERDVDGGERGVRALVATAAQRGGFVLLVGGSSVGKTRCAYEAVRAVLPDWWLVHPSSSDDIAALAADPPHRTVLWLDEIQRYFGGERGLAGGIMRALLSAPSPIVIVGTIWPDRYLRFTDTPTYDSADPHAQEREVIELAEVVVVADAFTPAERRRAETAAATDRVLATALNTTGFGLTQTLAAAPQLVSHWEIAKTVHPYAWALLLAAVDLNRLGAEHPLPEALLREAAPGYCTERQRAEAPDDWFELGMAYATRKLHGATAALSSVGGTEMGRTVGYVVADYLLQHVIRTRPAEPVPANVWGGVLEHLTDTADMVVVAESAAAHLLYRHAVALYRRAADAGNRSAAAQWAVHTGDPAAIADLRARAGDRGDGSFESKEAAEEATQVLADALVQGGELDQLRELFRPTGFPSGTTWRISQRLARVLADRGAYDELRTLADRGDLAAAERLADFLALRGNADELRERARIEPSVVLPPREDEHLFSGDRKREQTAARDRLADYLAHRGDLAELAARTDEPATRRMFTLLRHRGDIPALRRLAASRGGEIKTELVQMLAHRGDLEELISLAATADEKLLGRIADVFAHRGALDELEILMQYHWPAADRLASILADRGDLARLGRLATRHMFAEGILVEVLIARGDVAALYRLESALSGTPMPPHLTTQELNRLLVDRGAVDELADRADRGDSDAVRKLAHTIADRGDIDAAWRLLRTHGLDRRWRVTSVHDELGADRDDLAARAQAGEAVAAARLAHALIRRGDLDQLRSRADLGDDFAAGALAEAFLHRGEFERLRALADEGHRTAAEKFADVLVYQGRVDALTIRADSGDEQASDRLLDLLVHRGDLDGLRRRADAGDLLAARQWNEMVADRGDIDRLRDQAGHDLIVGMHLADLLLDRGEIAELRARADNHDYGAADRLAKFFADRGEIDRLRARANAGDFSAEATLAHVLADQRAIDELRTRTREHRDDFQATQRLVDVLVAQGDLAEAHRMLLAQVTIGDHRAARRLPELLTWLGRHDEARQLARHGLNTDGSPAASTERRLKLDNTC</sequence>
<dbReference type="EMBL" id="BMPI01000093">
    <property type="protein sequence ID" value="GGM83728.1"/>
    <property type="molecule type" value="Genomic_DNA"/>
</dbReference>
<evidence type="ECO:0000313" key="2">
    <source>
        <dbReference type="EMBL" id="GGM83728.1"/>
    </source>
</evidence>
<keyword evidence="3" id="KW-1185">Reference proteome</keyword>
<feature type="region of interest" description="Disordered" evidence="1">
    <location>
        <begin position="1340"/>
        <end position="1363"/>
    </location>
</feature>
<evidence type="ECO:0000256" key="1">
    <source>
        <dbReference type="SAM" id="MobiDB-lite"/>
    </source>
</evidence>
<dbReference type="Proteomes" id="UP000642070">
    <property type="component" value="Unassembled WGS sequence"/>
</dbReference>
<proteinExistence type="predicted"/>
<gene>
    <name evidence="2" type="ORF">GCM10007977_101390</name>
</gene>
<accession>A0A917UDX5</accession>
<reference evidence="2" key="2">
    <citation type="submission" date="2020-09" db="EMBL/GenBank/DDBJ databases">
        <authorList>
            <person name="Sun Q."/>
            <person name="Ohkuma M."/>
        </authorList>
    </citation>
    <scope>NUCLEOTIDE SEQUENCE</scope>
    <source>
        <strain evidence="2">JCM 19831</strain>
    </source>
</reference>